<evidence type="ECO:0000256" key="3">
    <source>
        <dbReference type="ARBA" id="ARBA00022840"/>
    </source>
</evidence>
<dbReference type="EMBL" id="BOQT01000011">
    <property type="protein sequence ID" value="GIN21909.1"/>
    <property type="molecule type" value="Genomic_DNA"/>
</dbReference>
<keyword evidence="2" id="KW-0547">Nucleotide-binding</keyword>
<sequence>MTRLLEVKSIYKSFMVHHIGKKIHAVNDISFSLDEGKFIGIIGKSGSGKSTILKLIYRTYLPERGEIMYNSERFGKIDLMKASERDMIYLRQNEIGYVSQFLSAMPRTTAREIVEQSVLEMGRTQEEAKVIAAEALTHFDLDPGLWDNYPVTFSGGEKLRLNIASAIVKKPRLLLLDEPTASLDDASKLKVRKAIEKLKDEGTTLIGIFHDLEFMEGLCDKVFDFQKGECLEGVGA</sequence>
<dbReference type="RefSeq" id="WP_018706833.1">
    <property type="nucleotide sequence ID" value="NZ_BOQT01000011.1"/>
</dbReference>
<organism evidence="5 6">
    <name type="scientific">Siminovitchia fordii</name>
    <dbReference type="NCBI Taxonomy" id="254759"/>
    <lineage>
        <taxon>Bacteria</taxon>
        <taxon>Bacillati</taxon>
        <taxon>Bacillota</taxon>
        <taxon>Bacilli</taxon>
        <taxon>Bacillales</taxon>
        <taxon>Bacillaceae</taxon>
        <taxon>Siminovitchia</taxon>
    </lineage>
</organism>
<comment type="caution">
    <text evidence="5">The sequence shown here is derived from an EMBL/GenBank/DDBJ whole genome shotgun (WGS) entry which is preliminary data.</text>
</comment>
<dbReference type="Proteomes" id="UP000680279">
    <property type="component" value="Unassembled WGS sequence"/>
</dbReference>
<dbReference type="PANTHER" id="PTHR42798:SF7">
    <property type="entry name" value="ALPHA-D-RIBOSE 1-METHYLPHOSPHONATE 5-TRIPHOSPHATE SYNTHASE SUBUNIT PHNL"/>
    <property type="match status" value="1"/>
</dbReference>
<accession>A0ABQ4K842</accession>
<dbReference type="PANTHER" id="PTHR42798">
    <property type="entry name" value="LIPOPROTEIN-RELEASING SYSTEM ATP-BINDING PROTEIN LOLD"/>
    <property type="match status" value="1"/>
</dbReference>
<evidence type="ECO:0000256" key="2">
    <source>
        <dbReference type="ARBA" id="ARBA00022741"/>
    </source>
</evidence>
<dbReference type="PROSITE" id="PS50893">
    <property type="entry name" value="ABC_TRANSPORTER_2"/>
    <property type="match status" value="1"/>
</dbReference>
<dbReference type="Pfam" id="PF00005">
    <property type="entry name" value="ABC_tran"/>
    <property type="match status" value="1"/>
</dbReference>
<proteinExistence type="inferred from homology"/>
<dbReference type="InterPro" id="IPR003439">
    <property type="entry name" value="ABC_transporter-like_ATP-bd"/>
</dbReference>
<evidence type="ECO:0000256" key="1">
    <source>
        <dbReference type="ARBA" id="ARBA00005417"/>
    </source>
</evidence>
<comment type="similarity">
    <text evidence="1">Belongs to the ABC transporter superfamily.</text>
</comment>
<evidence type="ECO:0000259" key="4">
    <source>
        <dbReference type="PROSITE" id="PS50893"/>
    </source>
</evidence>
<keyword evidence="6" id="KW-1185">Reference proteome</keyword>
<dbReference type="SUPFAM" id="SSF52540">
    <property type="entry name" value="P-loop containing nucleoside triphosphate hydrolases"/>
    <property type="match status" value="1"/>
</dbReference>
<evidence type="ECO:0000313" key="5">
    <source>
        <dbReference type="EMBL" id="GIN21909.1"/>
    </source>
</evidence>
<dbReference type="InterPro" id="IPR027417">
    <property type="entry name" value="P-loop_NTPase"/>
</dbReference>
<keyword evidence="3" id="KW-0067">ATP-binding</keyword>
<dbReference type="InterPro" id="IPR003593">
    <property type="entry name" value="AAA+_ATPase"/>
</dbReference>
<name>A0ABQ4K842_9BACI</name>
<gene>
    <name evidence="5" type="primary">phnL</name>
    <name evidence="5" type="ORF">J1TS3_30430</name>
</gene>
<evidence type="ECO:0000313" key="6">
    <source>
        <dbReference type="Proteomes" id="UP000680279"/>
    </source>
</evidence>
<dbReference type="SMART" id="SM00382">
    <property type="entry name" value="AAA"/>
    <property type="match status" value="1"/>
</dbReference>
<reference evidence="5 6" key="1">
    <citation type="submission" date="2021-03" db="EMBL/GenBank/DDBJ databases">
        <title>Antimicrobial resistance genes in bacteria isolated from Japanese honey, and their potential for conferring macrolide and lincosamide resistance in the American foulbrood pathogen Paenibacillus larvae.</title>
        <authorList>
            <person name="Okamoto M."/>
            <person name="Kumagai M."/>
            <person name="Kanamori H."/>
            <person name="Takamatsu D."/>
        </authorList>
    </citation>
    <scope>NUCLEOTIDE SEQUENCE [LARGE SCALE GENOMIC DNA]</scope>
    <source>
        <strain evidence="5 6">J1TS3</strain>
    </source>
</reference>
<dbReference type="Gene3D" id="3.40.50.300">
    <property type="entry name" value="P-loop containing nucleotide triphosphate hydrolases"/>
    <property type="match status" value="1"/>
</dbReference>
<feature type="domain" description="ABC transporter" evidence="4">
    <location>
        <begin position="5"/>
        <end position="236"/>
    </location>
</feature>
<protein>
    <submittedName>
        <fullName evidence="5">ABC transporter</fullName>
    </submittedName>
</protein>